<dbReference type="Pfam" id="PF00271">
    <property type="entry name" value="Helicase_C"/>
    <property type="match status" value="1"/>
</dbReference>
<evidence type="ECO:0000256" key="6">
    <source>
        <dbReference type="ARBA" id="ARBA00022840"/>
    </source>
</evidence>
<dbReference type="AlphaFoldDB" id="F4KUZ6"/>
<sequence length="632" mass="72612">MKPIDVLRQYWGHAQFRPQQEAIIQSVLDGRDTLALLPTGGGKSVCFQVPALCQPGICIVISPLIALMKDQVQNLQKKGIPALAIYAGMAYRDIDRLLDNCVHGEIKFLYLSPERLVSDLARARIKQMKVNLIAVDEAHCISQWGYDFRPPYLEIAKIREFFPQIPVMALTATATPEVVKDIQEKLEFKHQHLFQSSFSRPNLAYIVRPTEAKEDQLIEILQKVPGSGVVYVRNRRRTKEVAQLLQKKRISADYYHAGLTPDERSAKQDAWVSGRTRVMVSTNAFGMGIDKPDVRTVVHLELPDSLEAYFQEAGRAGRDGKKSFAVLLYNSNDRRSLEYQYEQAFPSLDEARKVYRALGSFYQLALGGGQGESFDFEIATFAQNYGLEVIRVFNCLKLLEQEGLISVSEAVFTPSTLLIKVDKERLYDYQLKHRELDKVLKIILRSYQGVFSSYVSFSENKLAEYCKIPHELLQKNLLRMQQDEVIEYNPQKDKPQLSFIREREDANHLHFDTKLYNFRKSRHAERIKKALAYAEENRCRSQQLLHYFGEKDAPACGVCDVCLERKKQDLDNEGFERLRQKITRLLSEEALPVKELVDSFAPKMRQEVLDTLAFLQQEGVIEEKNGKLFLKK</sequence>
<evidence type="ECO:0000256" key="3">
    <source>
        <dbReference type="ARBA" id="ARBA00022741"/>
    </source>
</evidence>
<dbReference type="GO" id="GO:0043138">
    <property type="term" value="F:3'-5' DNA helicase activity"/>
    <property type="evidence" value="ECO:0007669"/>
    <property type="project" value="UniProtKB-EC"/>
</dbReference>
<dbReference type="RefSeq" id="WP_013762736.1">
    <property type="nucleotide sequence ID" value="NC_015510.1"/>
</dbReference>
<dbReference type="GO" id="GO:0009378">
    <property type="term" value="F:four-way junction helicase activity"/>
    <property type="evidence" value="ECO:0007669"/>
    <property type="project" value="TreeGrafter"/>
</dbReference>
<evidence type="ECO:0000256" key="10">
    <source>
        <dbReference type="ARBA" id="ARBA00034808"/>
    </source>
</evidence>
<dbReference type="CDD" id="cd17920">
    <property type="entry name" value="DEXHc_RecQ"/>
    <property type="match status" value="1"/>
</dbReference>
<dbReference type="PROSITE" id="PS51194">
    <property type="entry name" value="HELICASE_CTER"/>
    <property type="match status" value="1"/>
</dbReference>
<keyword evidence="6" id="KW-0067">ATP-binding</keyword>
<keyword evidence="2" id="KW-0479">Metal-binding</keyword>
<evidence type="ECO:0000259" key="14">
    <source>
        <dbReference type="PROSITE" id="PS51194"/>
    </source>
</evidence>
<dbReference type="FunFam" id="3.40.50.300:FF:001389">
    <property type="entry name" value="ATP-dependent DNA helicase RecQ"/>
    <property type="match status" value="1"/>
</dbReference>
<dbReference type="GO" id="GO:0030894">
    <property type="term" value="C:replisome"/>
    <property type="evidence" value="ECO:0007669"/>
    <property type="project" value="TreeGrafter"/>
</dbReference>
<reference evidence="15 16" key="1">
    <citation type="journal article" date="2011" name="Stand. Genomic Sci.">
        <title>Complete genome sequence of Haliscomenobacter hydrossis type strain (O).</title>
        <authorList>
            <consortium name="US DOE Joint Genome Institute (JGI-PGF)"/>
            <person name="Daligault H."/>
            <person name="Lapidus A."/>
            <person name="Zeytun A."/>
            <person name="Nolan M."/>
            <person name="Lucas S."/>
            <person name="Del Rio T.G."/>
            <person name="Tice H."/>
            <person name="Cheng J.F."/>
            <person name="Tapia R."/>
            <person name="Han C."/>
            <person name="Goodwin L."/>
            <person name="Pitluck S."/>
            <person name="Liolios K."/>
            <person name="Pagani I."/>
            <person name="Ivanova N."/>
            <person name="Huntemann M."/>
            <person name="Mavromatis K."/>
            <person name="Mikhailova N."/>
            <person name="Pati A."/>
            <person name="Chen A."/>
            <person name="Palaniappan K."/>
            <person name="Land M."/>
            <person name="Hauser L."/>
            <person name="Brambilla E.M."/>
            <person name="Rohde M."/>
            <person name="Verbarg S."/>
            <person name="Goker M."/>
            <person name="Bristow J."/>
            <person name="Eisen J.A."/>
            <person name="Markowitz V."/>
            <person name="Hugenholtz P."/>
            <person name="Kyrpides N.C."/>
            <person name="Klenk H.P."/>
            <person name="Woyke T."/>
        </authorList>
    </citation>
    <scope>NUCLEOTIDE SEQUENCE [LARGE SCALE GENOMIC DNA]</scope>
    <source>
        <strain evidence="16">ATCC 27775 / DSM 1100 / LMG 10767 / O</strain>
    </source>
</reference>
<dbReference type="SMART" id="SM00490">
    <property type="entry name" value="HELICc"/>
    <property type="match status" value="1"/>
</dbReference>
<proteinExistence type="inferred from homology"/>
<dbReference type="InterPro" id="IPR001650">
    <property type="entry name" value="Helicase_C-like"/>
</dbReference>
<evidence type="ECO:0000256" key="9">
    <source>
        <dbReference type="ARBA" id="ARBA00034617"/>
    </source>
</evidence>
<dbReference type="GO" id="GO:0046872">
    <property type="term" value="F:metal ion binding"/>
    <property type="evidence" value="ECO:0007669"/>
    <property type="project" value="UniProtKB-KW"/>
</dbReference>
<dbReference type="Proteomes" id="UP000008461">
    <property type="component" value="Chromosome"/>
</dbReference>
<keyword evidence="16" id="KW-1185">Reference proteome</keyword>
<comment type="similarity">
    <text evidence="1">Belongs to the helicase family. RecQ subfamily.</text>
</comment>
<evidence type="ECO:0000256" key="5">
    <source>
        <dbReference type="ARBA" id="ARBA00022806"/>
    </source>
</evidence>
<dbReference type="GO" id="GO:0005737">
    <property type="term" value="C:cytoplasm"/>
    <property type="evidence" value="ECO:0007669"/>
    <property type="project" value="TreeGrafter"/>
</dbReference>
<protein>
    <recommendedName>
        <fullName evidence="11">ATP-dependent DNA helicase RecQ</fullName>
        <ecNumber evidence="10">5.6.2.4</ecNumber>
    </recommendedName>
    <alternativeName>
        <fullName evidence="12">DNA 3'-5' helicase RecQ</fullName>
    </alternativeName>
</protein>
<dbReference type="GO" id="GO:0005524">
    <property type="term" value="F:ATP binding"/>
    <property type="evidence" value="ECO:0007669"/>
    <property type="project" value="UniProtKB-KW"/>
</dbReference>
<evidence type="ECO:0000256" key="2">
    <source>
        <dbReference type="ARBA" id="ARBA00022723"/>
    </source>
</evidence>
<name>F4KUZ6_HALH1</name>
<dbReference type="InterPro" id="IPR032284">
    <property type="entry name" value="RecQ_Zn-bd"/>
</dbReference>
<dbReference type="Gene3D" id="1.10.10.10">
    <property type="entry name" value="Winged helix-like DNA-binding domain superfamily/Winged helix DNA-binding domain"/>
    <property type="match status" value="1"/>
</dbReference>
<dbReference type="NCBIfam" id="TIGR00614">
    <property type="entry name" value="recQ_fam"/>
    <property type="match status" value="1"/>
</dbReference>
<evidence type="ECO:0000256" key="4">
    <source>
        <dbReference type="ARBA" id="ARBA00022801"/>
    </source>
</evidence>
<dbReference type="InterPro" id="IPR036388">
    <property type="entry name" value="WH-like_DNA-bd_sf"/>
</dbReference>
<dbReference type="SUPFAM" id="SSF52540">
    <property type="entry name" value="P-loop containing nucleoside triphosphate hydrolases"/>
    <property type="match status" value="1"/>
</dbReference>
<keyword evidence="7" id="KW-0238">DNA-binding</keyword>
<dbReference type="GO" id="GO:0003677">
    <property type="term" value="F:DNA binding"/>
    <property type="evidence" value="ECO:0007669"/>
    <property type="project" value="UniProtKB-KW"/>
</dbReference>
<evidence type="ECO:0000259" key="13">
    <source>
        <dbReference type="PROSITE" id="PS51192"/>
    </source>
</evidence>
<dbReference type="STRING" id="760192.Halhy_0260"/>
<evidence type="ECO:0000256" key="8">
    <source>
        <dbReference type="ARBA" id="ARBA00023235"/>
    </source>
</evidence>
<dbReference type="InterPro" id="IPR004589">
    <property type="entry name" value="DNA_helicase_ATP-dep_RecQ"/>
</dbReference>
<dbReference type="EMBL" id="CP002691">
    <property type="protein sequence ID" value="AEE48172.1"/>
    <property type="molecule type" value="Genomic_DNA"/>
</dbReference>
<evidence type="ECO:0000256" key="11">
    <source>
        <dbReference type="ARBA" id="ARBA00044535"/>
    </source>
</evidence>
<reference key="2">
    <citation type="submission" date="2011-04" db="EMBL/GenBank/DDBJ databases">
        <title>Complete sequence of chromosome of Haliscomenobacter hydrossis DSM 1100.</title>
        <authorList>
            <consortium name="US DOE Joint Genome Institute (JGI-PGF)"/>
            <person name="Lucas S."/>
            <person name="Han J."/>
            <person name="Lapidus A."/>
            <person name="Bruce D."/>
            <person name="Goodwin L."/>
            <person name="Pitluck S."/>
            <person name="Peters L."/>
            <person name="Kyrpides N."/>
            <person name="Mavromatis K."/>
            <person name="Ivanova N."/>
            <person name="Ovchinnikova G."/>
            <person name="Pagani I."/>
            <person name="Daligault H."/>
            <person name="Detter J.C."/>
            <person name="Han C."/>
            <person name="Land M."/>
            <person name="Hauser L."/>
            <person name="Markowitz V."/>
            <person name="Cheng J.-F."/>
            <person name="Hugenholtz P."/>
            <person name="Woyke T."/>
            <person name="Wu D."/>
            <person name="Verbarg S."/>
            <person name="Frueling A."/>
            <person name="Brambilla E."/>
            <person name="Klenk H.-P."/>
            <person name="Eisen J.A."/>
        </authorList>
    </citation>
    <scope>NUCLEOTIDE SEQUENCE</scope>
    <source>
        <strain>DSM 1100</strain>
    </source>
</reference>
<evidence type="ECO:0000256" key="12">
    <source>
        <dbReference type="ARBA" id="ARBA00044550"/>
    </source>
</evidence>
<gene>
    <name evidence="15" type="ordered locus">Halhy_0260</name>
</gene>
<dbReference type="Gene3D" id="3.40.50.300">
    <property type="entry name" value="P-loop containing nucleotide triphosphate hydrolases"/>
    <property type="match status" value="2"/>
</dbReference>
<dbReference type="InterPro" id="IPR027417">
    <property type="entry name" value="P-loop_NTPase"/>
</dbReference>
<keyword evidence="5 15" id="KW-0347">Helicase</keyword>
<keyword evidence="4" id="KW-0378">Hydrolase</keyword>
<accession>F4KUZ6</accession>
<evidence type="ECO:0000256" key="7">
    <source>
        <dbReference type="ARBA" id="ARBA00023125"/>
    </source>
</evidence>
<dbReference type="EC" id="5.6.2.4" evidence="10"/>
<organism evidence="15 16">
    <name type="scientific">Haliscomenobacter hydrossis (strain ATCC 27775 / DSM 1100 / LMG 10767 / O)</name>
    <dbReference type="NCBI Taxonomy" id="760192"/>
    <lineage>
        <taxon>Bacteria</taxon>
        <taxon>Pseudomonadati</taxon>
        <taxon>Bacteroidota</taxon>
        <taxon>Saprospiria</taxon>
        <taxon>Saprospirales</taxon>
        <taxon>Haliscomenobacteraceae</taxon>
        <taxon>Haliscomenobacter</taxon>
    </lineage>
</organism>
<feature type="domain" description="Helicase C-terminal" evidence="14">
    <location>
        <begin position="213"/>
        <end position="359"/>
    </location>
</feature>
<dbReference type="PROSITE" id="PS51192">
    <property type="entry name" value="HELICASE_ATP_BIND_1"/>
    <property type="match status" value="1"/>
</dbReference>
<dbReference type="PANTHER" id="PTHR13710">
    <property type="entry name" value="DNA HELICASE RECQ FAMILY MEMBER"/>
    <property type="match status" value="1"/>
</dbReference>
<dbReference type="GO" id="GO:0043590">
    <property type="term" value="C:bacterial nucleoid"/>
    <property type="evidence" value="ECO:0007669"/>
    <property type="project" value="TreeGrafter"/>
</dbReference>
<dbReference type="Pfam" id="PF16124">
    <property type="entry name" value="RecQ_Zn_bind"/>
    <property type="match status" value="1"/>
</dbReference>
<dbReference type="GO" id="GO:0006310">
    <property type="term" value="P:DNA recombination"/>
    <property type="evidence" value="ECO:0007669"/>
    <property type="project" value="InterPro"/>
</dbReference>
<dbReference type="KEGG" id="hhy:Halhy_0260"/>
<comment type="catalytic activity">
    <reaction evidence="9">
        <text>Couples ATP hydrolysis with the unwinding of duplex DNA by translocating in the 3'-5' direction.</text>
        <dbReference type="EC" id="5.6.2.4"/>
    </reaction>
</comment>
<dbReference type="InterPro" id="IPR011545">
    <property type="entry name" value="DEAD/DEAH_box_helicase_dom"/>
</dbReference>
<dbReference type="Pfam" id="PF00270">
    <property type="entry name" value="DEAD"/>
    <property type="match status" value="1"/>
</dbReference>
<evidence type="ECO:0000313" key="15">
    <source>
        <dbReference type="EMBL" id="AEE48172.1"/>
    </source>
</evidence>
<dbReference type="InterPro" id="IPR014001">
    <property type="entry name" value="Helicase_ATP-bd"/>
</dbReference>
<feature type="domain" description="Helicase ATP-binding" evidence="13">
    <location>
        <begin position="24"/>
        <end position="192"/>
    </location>
</feature>
<dbReference type="OrthoDB" id="9763310at2"/>
<dbReference type="eggNOG" id="COG0514">
    <property type="taxonomic scope" value="Bacteria"/>
</dbReference>
<keyword evidence="3" id="KW-0547">Nucleotide-binding</keyword>
<keyword evidence="8" id="KW-0413">Isomerase</keyword>
<dbReference type="GO" id="GO:0016787">
    <property type="term" value="F:hydrolase activity"/>
    <property type="evidence" value="ECO:0007669"/>
    <property type="project" value="UniProtKB-KW"/>
</dbReference>
<dbReference type="GO" id="GO:0006281">
    <property type="term" value="P:DNA repair"/>
    <property type="evidence" value="ECO:0007669"/>
    <property type="project" value="TreeGrafter"/>
</dbReference>
<evidence type="ECO:0000313" key="16">
    <source>
        <dbReference type="Proteomes" id="UP000008461"/>
    </source>
</evidence>
<dbReference type="HOGENOM" id="CLU_001103_9_7_10"/>
<dbReference type="PANTHER" id="PTHR13710:SF105">
    <property type="entry name" value="ATP-DEPENDENT DNA HELICASE Q1"/>
    <property type="match status" value="1"/>
</dbReference>
<dbReference type="SMART" id="SM00487">
    <property type="entry name" value="DEXDc"/>
    <property type="match status" value="1"/>
</dbReference>
<evidence type="ECO:0000256" key="1">
    <source>
        <dbReference type="ARBA" id="ARBA00005446"/>
    </source>
</evidence>